<dbReference type="GO" id="GO:0010181">
    <property type="term" value="F:FMN binding"/>
    <property type="evidence" value="ECO:0007669"/>
    <property type="project" value="InterPro"/>
</dbReference>
<protein>
    <recommendedName>
        <fullName evidence="1">NADH:flavin oxidoreductase/NADH oxidase N-terminal domain-containing protein</fullName>
    </recommendedName>
</protein>
<dbReference type="Pfam" id="PF00724">
    <property type="entry name" value="Oxidored_FMN"/>
    <property type="match status" value="1"/>
</dbReference>
<organism evidence="2 3">
    <name type="scientific">Cerrena zonata</name>
    <dbReference type="NCBI Taxonomy" id="2478898"/>
    <lineage>
        <taxon>Eukaryota</taxon>
        <taxon>Fungi</taxon>
        <taxon>Dikarya</taxon>
        <taxon>Basidiomycota</taxon>
        <taxon>Agaricomycotina</taxon>
        <taxon>Agaricomycetes</taxon>
        <taxon>Polyporales</taxon>
        <taxon>Cerrenaceae</taxon>
        <taxon>Cerrena</taxon>
    </lineage>
</organism>
<dbReference type="PANTHER" id="PTHR22893:SF91">
    <property type="entry name" value="NADPH DEHYDROGENASE 2-RELATED"/>
    <property type="match status" value="1"/>
</dbReference>
<dbReference type="CDD" id="cd02933">
    <property type="entry name" value="OYE_like_FMN"/>
    <property type="match status" value="1"/>
</dbReference>
<dbReference type="AlphaFoldDB" id="A0AAW0GDP2"/>
<gene>
    <name evidence="2" type="ORF">QCA50_004942</name>
</gene>
<evidence type="ECO:0000259" key="1">
    <source>
        <dbReference type="Pfam" id="PF00724"/>
    </source>
</evidence>
<dbReference type="InterPro" id="IPR045247">
    <property type="entry name" value="Oye-like"/>
</dbReference>
<dbReference type="Gene3D" id="3.20.20.70">
    <property type="entry name" value="Aldolase class I"/>
    <property type="match status" value="1"/>
</dbReference>
<comment type="caution">
    <text evidence="2">The sequence shown here is derived from an EMBL/GenBank/DDBJ whole genome shotgun (WGS) entry which is preliminary data.</text>
</comment>
<proteinExistence type="predicted"/>
<dbReference type="Proteomes" id="UP001385951">
    <property type="component" value="Unassembled WGS sequence"/>
</dbReference>
<evidence type="ECO:0000313" key="3">
    <source>
        <dbReference type="Proteomes" id="UP001385951"/>
    </source>
</evidence>
<dbReference type="GO" id="GO:0003959">
    <property type="term" value="F:NADPH dehydrogenase activity"/>
    <property type="evidence" value="ECO:0007669"/>
    <property type="project" value="TreeGrafter"/>
</dbReference>
<dbReference type="EMBL" id="JASBNA010000005">
    <property type="protein sequence ID" value="KAK7691543.1"/>
    <property type="molecule type" value="Genomic_DNA"/>
</dbReference>
<reference evidence="2 3" key="1">
    <citation type="submission" date="2022-09" db="EMBL/GenBank/DDBJ databases">
        <authorList>
            <person name="Palmer J.M."/>
        </authorList>
    </citation>
    <scope>NUCLEOTIDE SEQUENCE [LARGE SCALE GENOMIC DNA]</scope>
    <source>
        <strain evidence="2 3">DSM 7382</strain>
    </source>
</reference>
<dbReference type="SUPFAM" id="SSF51395">
    <property type="entry name" value="FMN-linked oxidoreductases"/>
    <property type="match status" value="1"/>
</dbReference>
<dbReference type="InterPro" id="IPR013785">
    <property type="entry name" value="Aldolase_TIM"/>
</dbReference>
<accession>A0AAW0GDP2</accession>
<dbReference type="PANTHER" id="PTHR22893">
    <property type="entry name" value="NADH OXIDOREDUCTASE-RELATED"/>
    <property type="match status" value="1"/>
</dbReference>
<keyword evidence="3" id="KW-1185">Reference proteome</keyword>
<name>A0AAW0GDP2_9APHY</name>
<dbReference type="FunFam" id="3.20.20.70:FF:000138">
    <property type="entry name" value="NADPH dehydrogenase 1"/>
    <property type="match status" value="1"/>
</dbReference>
<feature type="domain" description="NADH:flavin oxidoreductase/NADH oxidase N-terminal" evidence="1">
    <location>
        <begin position="8"/>
        <end position="338"/>
    </location>
</feature>
<dbReference type="InterPro" id="IPR001155">
    <property type="entry name" value="OxRdtase_FMN_N"/>
</dbReference>
<evidence type="ECO:0000313" key="2">
    <source>
        <dbReference type="EMBL" id="KAK7691543.1"/>
    </source>
</evidence>
<sequence>MSNASNRLFQPVQVGDIKLNHRVVLCPLTRYRATNDHVIISELASVYYSQRGCVPGTLLITEATFIHRRAGGFANVPALETEEQLAAWKKVTDAVHEKRSFIFSQLWALGRAAEPGVIEAEKLDYVAPSDIALDDWPKPRALTTKEIKEYVQFYATAASNAVHIAGFDGVEIHGANGYLVDQFIQDVSNTRTDEYGGSIENRTRFALEVIDAVVKAVGQKKVGIRLSPWGRFQAMRMEDPKPTFKYLVERIKELYPDFAYIHIVDPRAEGNRDRIPDPSESNDFLREVWRPKPFISAGGFNADLALEAGEKTDDLIGFGRYYISNPDLVLRLKAGIPLAPTDKPAWYRKKSPEGYIDMPFAVNVEEEVKEWGL</sequence>